<sequence length="412" mass="45028">MKNAIKWSSVALAVAMGNSLIAAQATAGEGFVEGASADLKSRTMYFNRDFRSSGSAGKREEAAQGFVLDFKSGYTQGAVGFGADVVAMAGIKLDSSRSRAGTGLLELDSTGRAESEYAEIRGALKLRIAEDTEFRYGVHFPTNPVVAYDDARLLPNHYSGYSVTNSSVDGLFLEAGRMDKRGPMGDSGELDSVSTFEDSDDLYYVGGTYAFNDNLSASLYTSEIDDAWERHFVGVTHTLELSGDLSLTTDLAHYQTSDESGPASNYDNDATSLALTLGAGHHALTWAHQRMDGDTGYAYDDGAVFLANSVQYLDFNAKDERSYQLRYDYDFAGIGIPGLTFMTRYIRGENIDIVGRDTRWERDTNISYTVQNGALEGLNLLWRNATVRQDTNLDGGDVDENRVIVSYSWNLL</sequence>
<dbReference type="GO" id="GO:0016020">
    <property type="term" value="C:membrane"/>
    <property type="evidence" value="ECO:0007669"/>
    <property type="project" value="InterPro"/>
</dbReference>
<evidence type="ECO:0000256" key="4">
    <source>
        <dbReference type="SAM" id="SignalP"/>
    </source>
</evidence>
<evidence type="ECO:0000256" key="2">
    <source>
        <dbReference type="ARBA" id="ARBA00022448"/>
    </source>
</evidence>
<feature type="chain" id="PRO_5009274482" evidence="4">
    <location>
        <begin position="28"/>
        <end position="412"/>
    </location>
</feature>
<accession>A0A1H2G2A0</accession>
<dbReference type="RefSeq" id="WP_092386458.1">
    <property type="nucleotide sequence ID" value="NZ_LT629787.1"/>
</dbReference>
<dbReference type="Proteomes" id="UP000243924">
    <property type="component" value="Chromosome I"/>
</dbReference>
<feature type="signal peptide" evidence="4">
    <location>
        <begin position="1"/>
        <end position="27"/>
    </location>
</feature>
<evidence type="ECO:0000313" key="5">
    <source>
        <dbReference type="EMBL" id="SDU13645.1"/>
    </source>
</evidence>
<dbReference type="Pfam" id="PF03573">
    <property type="entry name" value="OprD"/>
    <property type="match status" value="1"/>
</dbReference>
<keyword evidence="6" id="KW-1185">Reference proteome</keyword>
<dbReference type="PANTHER" id="PTHR34596:SF2">
    <property type="entry name" value="CHITOPORIN"/>
    <property type="match status" value="1"/>
</dbReference>
<gene>
    <name evidence="5" type="ORF">SAMN05216210_1981</name>
</gene>
<evidence type="ECO:0000313" key="6">
    <source>
        <dbReference type="Proteomes" id="UP000243924"/>
    </source>
</evidence>
<dbReference type="Gene3D" id="2.40.160.10">
    <property type="entry name" value="Porin"/>
    <property type="match status" value="1"/>
</dbReference>
<proteinExistence type="inferred from homology"/>
<comment type="similarity">
    <text evidence="1">Belongs to the outer membrane porin (Opr) (TC 1.B.25) family.</text>
</comment>
<keyword evidence="2" id="KW-0813">Transport</keyword>
<dbReference type="InterPro" id="IPR023614">
    <property type="entry name" value="Porin_dom_sf"/>
</dbReference>
<dbReference type="EMBL" id="LT629787">
    <property type="protein sequence ID" value="SDU13645.1"/>
    <property type="molecule type" value="Genomic_DNA"/>
</dbReference>
<organism evidence="5 6">
    <name type="scientific">Halopseudomonas salegens</name>
    <dbReference type="NCBI Taxonomy" id="1434072"/>
    <lineage>
        <taxon>Bacteria</taxon>
        <taxon>Pseudomonadati</taxon>
        <taxon>Pseudomonadota</taxon>
        <taxon>Gammaproteobacteria</taxon>
        <taxon>Pseudomonadales</taxon>
        <taxon>Pseudomonadaceae</taxon>
        <taxon>Halopseudomonas</taxon>
    </lineage>
</organism>
<dbReference type="InterPro" id="IPR005318">
    <property type="entry name" value="OM_porin_bac"/>
</dbReference>
<evidence type="ECO:0000256" key="1">
    <source>
        <dbReference type="ARBA" id="ARBA00009075"/>
    </source>
</evidence>
<protein>
    <submittedName>
        <fullName evidence="5">Imipenem/basic amino acid-specific outer membrane pore</fullName>
    </submittedName>
</protein>
<evidence type="ECO:0000256" key="3">
    <source>
        <dbReference type="ARBA" id="ARBA00022729"/>
    </source>
</evidence>
<dbReference type="OrthoDB" id="6759120at2"/>
<dbReference type="STRING" id="1434072.SAMN05216210_1981"/>
<keyword evidence="3 4" id="KW-0732">Signal</keyword>
<dbReference type="GO" id="GO:0015288">
    <property type="term" value="F:porin activity"/>
    <property type="evidence" value="ECO:0007669"/>
    <property type="project" value="TreeGrafter"/>
</dbReference>
<reference evidence="6" key="1">
    <citation type="submission" date="2016-10" db="EMBL/GenBank/DDBJ databases">
        <authorList>
            <person name="Varghese N."/>
            <person name="Submissions S."/>
        </authorList>
    </citation>
    <scope>NUCLEOTIDE SEQUENCE [LARGE SCALE GENOMIC DNA]</scope>
    <source>
        <strain evidence="6">CECT 8338</strain>
    </source>
</reference>
<dbReference type="AlphaFoldDB" id="A0A1H2G2A0"/>
<dbReference type="PANTHER" id="PTHR34596">
    <property type="entry name" value="CHITOPORIN"/>
    <property type="match status" value="1"/>
</dbReference>
<name>A0A1H2G2A0_9GAMM</name>